<evidence type="ECO:0000313" key="4">
    <source>
        <dbReference type="Proteomes" id="UP000030653"/>
    </source>
</evidence>
<evidence type="ECO:0000256" key="1">
    <source>
        <dbReference type="SAM" id="MobiDB-lite"/>
    </source>
</evidence>
<sequence>MSSHSHPSTPHRPHPPPTPTSIPVIPNTVKPPDTSADLDALAPSVYRTRRPLQVRPRTTILRVPWAGGREGLPGATSGLNQEHPAPVQGLSPPGQGRARSGGSAAGSSIGRRSTDVRSAFPLGHESEDSDVDSAWGGEREREDRRWLDPRFGWKGRERHALGAIPYPVSFSDEMMDHQILTTDVIRRVKGSVSSHVFPPSPSQQPQSCLDIGCGSGSWILAAAREWPQCKFVGLDAVPVHPRLGKQLAELEGRISWVTSDFLEKELPFGEEQFDHVHCWFVSAGVPETKWFDFFENVTRVLKPGGTFEFVDEDIVFPTLTKPGSPHDSLSAAGSPSNGKGQASAAAGGAATLPGAVDALGERRPSTNTHIHNNTPPSTFSSLASLANLSQDIPRPASVSSGSLSLKQVASNGTGTGTGTGQGLVAATGAYTLTREQLLGLPEEHDHSLLEKLYNSVWQSRGINQEPTGGIQLFINTYLVDVQVTPPLVFPAQPWGVKTAKMPFYDTEGLSTLPNNALHFVSNETFLPNTTLNSQHIINIQHTNGPRQLAAVLSVKEAMWEEYRRLRANEHALAEQRALERQEISSRQAEREAEAREGRLPPSIDLMVQGGGASTAETRELIEHHQKVVSQERERDAARLAELDRADKVTLEEKLKIRSRLRGVLPDEIVVDRVQLLGPGMGEWTDVTVLLGREDTARDREVFDILMDRYERDMRYRTQHTEVMARYLHRVEPPHTHLTGDELTREETWRKGLEEYMDEGNDSEVVWRRMRTYTARKSQRRLGTERAGRVL</sequence>
<dbReference type="RefSeq" id="XP_040631293.1">
    <property type="nucleotide sequence ID" value="XM_040768090.1"/>
</dbReference>
<feature type="compositionally biased region" description="Low complexity" evidence="1">
    <location>
        <begin position="96"/>
        <end position="111"/>
    </location>
</feature>
<dbReference type="PANTHER" id="PTHR43591">
    <property type="entry name" value="METHYLTRANSFERASE"/>
    <property type="match status" value="1"/>
</dbReference>
<keyword evidence="4" id="KW-1185">Reference proteome</keyword>
<dbReference type="Proteomes" id="UP000030653">
    <property type="component" value="Unassembled WGS sequence"/>
</dbReference>
<dbReference type="Gene3D" id="3.40.50.150">
    <property type="entry name" value="Vaccinia Virus protein VP39"/>
    <property type="match status" value="1"/>
</dbReference>
<gene>
    <name evidence="3" type="ORF">DACRYDRAFT_105458</name>
</gene>
<feature type="domain" description="Methyltransferase" evidence="2">
    <location>
        <begin position="209"/>
        <end position="305"/>
    </location>
</feature>
<feature type="region of interest" description="Disordered" evidence="1">
    <location>
        <begin position="321"/>
        <end position="348"/>
    </location>
</feature>
<name>M5G6R8_DACPD</name>
<dbReference type="GO" id="GO:0008168">
    <property type="term" value="F:methyltransferase activity"/>
    <property type="evidence" value="ECO:0007669"/>
    <property type="project" value="TreeGrafter"/>
</dbReference>
<evidence type="ECO:0000313" key="3">
    <source>
        <dbReference type="EMBL" id="EJU04399.1"/>
    </source>
</evidence>
<feature type="region of interest" description="Disordered" evidence="1">
    <location>
        <begin position="65"/>
        <end position="141"/>
    </location>
</feature>
<dbReference type="InterPro" id="IPR029063">
    <property type="entry name" value="SAM-dependent_MTases_sf"/>
</dbReference>
<feature type="compositionally biased region" description="Low complexity" evidence="1">
    <location>
        <begin position="338"/>
        <end position="348"/>
    </location>
</feature>
<reference evidence="3 4" key="1">
    <citation type="journal article" date="2012" name="Science">
        <title>The Paleozoic origin of enzymatic lignin decomposition reconstructed from 31 fungal genomes.</title>
        <authorList>
            <person name="Floudas D."/>
            <person name="Binder M."/>
            <person name="Riley R."/>
            <person name="Barry K."/>
            <person name="Blanchette R.A."/>
            <person name="Henrissat B."/>
            <person name="Martinez A.T."/>
            <person name="Otillar R."/>
            <person name="Spatafora J.W."/>
            <person name="Yadav J.S."/>
            <person name="Aerts A."/>
            <person name="Benoit I."/>
            <person name="Boyd A."/>
            <person name="Carlson A."/>
            <person name="Copeland A."/>
            <person name="Coutinho P.M."/>
            <person name="de Vries R.P."/>
            <person name="Ferreira P."/>
            <person name="Findley K."/>
            <person name="Foster B."/>
            <person name="Gaskell J."/>
            <person name="Glotzer D."/>
            <person name="Gorecki P."/>
            <person name="Heitman J."/>
            <person name="Hesse C."/>
            <person name="Hori C."/>
            <person name="Igarashi K."/>
            <person name="Jurgens J.A."/>
            <person name="Kallen N."/>
            <person name="Kersten P."/>
            <person name="Kohler A."/>
            <person name="Kuees U."/>
            <person name="Kumar T.K.A."/>
            <person name="Kuo A."/>
            <person name="LaButti K."/>
            <person name="Larrondo L.F."/>
            <person name="Lindquist E."/>
            <person name="Ling A."/>
            <person name="Lombard V."/>
            <person name="Lucas S."/>
            <person name="Lundell T."/>
            <person name="Martin R."/>
            <person name="McLaughlin D.J."/>
            <person name="Morgenstern I."/>
            <person name="Morin E."/>
            <person name="Murat C."/>
            <person name="Nagy L.G."/>
            <person name="Nolan M."/>
            <person name="Ohm R.A."/>
            <person name="Patyshakuliyeva A."/>
            <person name="Rokas A."/>
            <person name="Ruiz-Duenas F.J."/>
            <person name="Sabat G."/>
            <person name="Salamov A."/>
            <person name="Samejima M."/>
            <person name="Schmutz J."/>
            <person name="Slot J.C."/>
            <person name="St John F."/>
            <person name="Stenlid J."/>
            <person name="Sun H."/>
            <person name="Sun S."/>
            <person name="Syed K."/>
            <person name="Tsang A."/>
            <person name="Wiebenga A."/>
            <person name="Young D."/>
            <person name="Pisabarro A."/>
            <person name="Eastwood D.C."/>
            <person name="Martin F."/>
            <person name="Cullen D."/>
            <person name="Grigoriev I.V."/>
            <person name="Hibbett D.S."/>
        </authorList>
    </citation>
    <scope>NUCLEOTIDE SEQUENCE [LARGE SCALE GENOMIC DNA]</scope>
    <source>
        <strain evidence="3 4">DJM-731 SS1</strain>
    </source>
</reference>
<dbReference type="HOGENOM" id="CLU_355256_0_0_1"/>
<evidence type="ECO:0000259" key="2">
    <source>
        <dbReference type="Pfam" id="PF13649"/>
    </source>
</evidence>
<dbReference type="SUPFAM" id="SSF53335">
    <property type="entry name" value="S-adenosyl-L-methionine-dependent methyltransferases"/>
    <property type="match status" value="1"/>
</dbReference>
<dbReference type="AlphaFoldDB" id="M5G6R8"/>
<dbReference type="PANTHER" id="PTHR43591:SF24">
    <property type="entry name" value="2-METHOXY-6-POLYPRENYL-1,4-BENZOQUINOL METHYLASE, MITOCHONDRIAL"/>
    <property type="match status" value="1"/>
</dbReference>
<proteinExistence type="predicted"/>
<protein>
    <recommendedName>
        <fullName evidence="2">Methyltransferase domain-containing protein</fullName>
    </recommendedName>
</protein>
<dbReference type="CDD" id="cd02440">
    <property type="entry name" value="AdoMet_MTases"/>
    <property type="match status" value="1"/>
</dbReference>
<feature type="compositionally biased region" description="Basic and acidic residues" evidence="1">
    <location>
        <begin position="575"/>
        <end position="598"/>
    </location>
</feature>
<feature type="region of interest" description="Disordered" evidence="1">
    <location>
        <begin position="1"/>
        <end position="49"/>
    </location>
</feature>
<dbReference type="EMBL" id="JH795858">
    <property type="protein sequence ID" value="EJU04399.1"/>
    <property type="molecule type" value="Genomic_DNA"/>
</dbReference>
<dbReference type="GeneID" id="63683152"/>
<dbReference type="STRING" id="1858805.M5G6R8"/>
<dbReference type="InterPro" id="IPR041698">
    <property type="entry name" value="Methyltransf_25"/>
</dbReference>
<feature type="region of interest" description="Disordered" evidence="1">
    <location>
        <begin position="575"/>
        <end position="606"/>
    </location>
</feature>
<dbReference type="OrthoDB" id="2013972at2759"/>
<dbReference type="Pfam" id="PF13649">
    <property type="entry name" value="Methyltransf_25"/>
    <property type="match status" value="1"/>
</dbReference>
<organism evidence="3 4">
    <name type="scientific">Dacryopinax primogenitus (strain DJM 731)</name>
    <name type="common">Brown rot fungus</name>
    <dbReference type="NCBI Taxonomy" id="1858805"/>
    <lineage>
        <taxon>Eukaryota</taxon>
        <taxon>Fungi</taxon>
        <taxon>Dikarya</taxon>
        <taxon>Basidiomycota</taxon>
        <taxon>Agaricomycotina</taxon>
        <taxon>Dacrymycetes</taxon>
        <taxon>Dacrymycetales</taxon>
        <taxon>Dacrymycetaceae</taxon>
        <taxon>Dacryopinax</taxon>
    </lineage>
</organism>
<accession>M5G6R8</accession>